<proteinExistence type="predicted"/>
<comment type="caution">
    <text evidence="3">The sequence shown here is derived from an EMBL/GenBank/DDBJ whole genome shotgun (WGS) entry which is preliminary data.</text>
</comment>
<evidence type="ECO:0000313" key="4">
    <source>
        <dbReference type="Proteomes" id="UP000614272"/>
    </source>
</evidence>
<name>A0ABQ1R8S0_9ALTE</name>
<dbReference type="Pfam" id="PF07969">
    <property type="entry name" value="Amidohydro_3"/>
    <property type="match status" value="1"/>
</dbReference>
<organism evidence="3 4">
    <name type="scientific">Lacimicrobium alkaliphilum</name>
    <dbReference type="NCBI Taxonomy" id="1526571"/>
    <lineage>
        <taxon>Bacteria</taxon>
        <taxon>Pseudomonadati</taxon>
        <taxon>Pseudomonadota</taxon>
        <taxon>Gammaproteobacteria</taxon>
        <taxon>Alteromonadales</taxon>
        <taxon>Alteromonadaceae</taxon>
        <taxon>Lacimicrobium</taxon>
    </lineage>
</organism>
<dbReference type="EMBL" id="BMGJ01000004">
    <property type="protein sequence ID" value="GGD60246.1"/>
    <property type="molecule type" value="Genomic_DNA"/>
</dbReference>
<evidence type="ECO:0000259" key="2">
    <source>
        <dbReference type="Pfam" id="PF07969"/>
    </source>
</evidence>
<sequence>MNTLFSCLRWGALVFGLLSPPLVMAQTVAFTNATLYPITDKVIDNGTLVIRDGKIAAIGSASEVTVPKGAKIVDAKGRIIMPGIVDTHSHLGVAGDHGEGSATLNPELRILDSFWAADPRIKVARAGGITVSNVMPGSGNVIGGQTIYVKLRDGTADEMLVQGSVGGLKMANGENPKGDDKSPNTRMAAAALARQEYYDAIAYGKKRKAAGEDDDAKTPDLDLGLNTLLEVLDGKRIVHHHTHRSDDIMTVLRLQDEFGFRLVLQHGIESYKLAEELAKRDVMVSYILLDSPGGKHEATETRLDGPAQLEKAGLEIALHSDDWVIDSRFLLRAAALAVRGGMSREGALRALTINPAKMLDLDKQLGSLEVGKDADLVLFDGDPLSLYTHVRQTWIDGQKVYDRSNKEQRLYATGGFRVAERYPHLGEEQ</sequence>
<keyword evidence="4" id="KW-1185">Reference proteome</keyword>
<dbReference type="SUPFAM" id="SSF51338">
    <property type="entry name" value="Composite domain of metallo-dependent hydrolases"/>
    <property type="match status" value="1"/>
</dbReference>
<protein>
    <submittedName>
        <fullName evidence="3">Amidohydrolase</fullName>
    </submittedName>
</protein>
<dbReference type="InterPro" id="IPR051781">
    <property type="entry name" value="Metallo-dep_Hydrolase"/>
</dbReference>
<dbReference type="InterPro" id="IPR032466">
    <property type="entry name" value="Metal_Hydrolase"/>
</dbReference>
<keyword evidence="1" id="KW-0732">Signal</keyword>
<dbReference type="Gene3D" id="2.30.40.10">
    <property type="entry name" value="Urease, subunit C, domain 1"/>
    <property type="match status" value="1"/>
</dbReference>
<dbReference type="PANTHER" id="PTHR43135:SF3">
    <property type="entry name" value="ALPHA-D-RIBOSE 1-METHYLPHOSPHONATE 5-TRIPHOSPHATE DIPHOSPHATASE"/>
    <property type="match status" value="1"/>
</dbReference>
<feature type="signal peptide" evidence="1">
    <location>
        <begin position="1"/>
        <end position="25"/>
    </location>
</feature>
<dbReference type="Gene3D" id="3.20.20.140">
    <property type="entry name" value="Metal-dependent hydrolases"/>
    <property type="match status" value="1"/>
</dbReference>
<evidence type="ECO:0000256" key="1">
    <source>
        <dbReference type="SAM" id="SignalP"/>
    </source>
</evidence>
<gene>
    <name evidence="3" type="ORF">GCM10011357_14360</name>
</gene>
<dbReference type="SUPFAM" id="SSF51556">
    <property type="entry name" value="Metallo-dependent hydrolases"/>
    <property type="match status" value="1"/>
</dbReference>
<reference evidence="4" key="1">
    <citation type="journal article" date="2019" name="Int. J. Syst. Evol. Microbiol.">
        <title>The Global Catalogue of Microorganisms (GCM) 10K type strain sequencing project: providing services to taxonomists for standard genome sequencing and annotation.</title>
        <authorList>
            <consortium name="The Broad Institute Genomics Platform"/>
            <consortium name="The Broad Institute Genome Sequencing Center for Infectious Disease"/>
            <person name="Wu L."/>
            <person name="Ma J."/>
        </authorList>
    </citation>
    <scope>NUCLEOTIDE SEQUENCE [LARGE SCALE GENOMIC DNA]</scope>
    <source>
        <strain evidence="4">CGMCC 1.12923</strain>
    </source>
</reference>
<evidence type="ECO:0000313" key="3">
    <source>
        <dbReference type="EMBL" id="GGD60246.1"/>
    </source>
</evidence>
<dbReference type="InterPro" id="IPR011059">
    <property type="entry name" value="Metal-dep_hydrolase_composite"/>
</dbReference>
<dbReference type="Proteomes" id="UP000614272">
    <property type="component" value="Unassembled WGS sequence"/>
</dbReference>
<feature type="chain" id="PRO_5046737314" evidence="1">
    <location>
        <begin position="26"/>
        <end position="429"/>
    </location>
</feature>
<dbReference type="InterPro" id="IPR013108">
    <property type="entry name" value="Amidohydro_3"/>
</dbReference>
<feature type="domain" description="Amidohydrolase 3" evidence="2">
    <location>
        <begin position="286"/>
        <end position="401"/>
    </location>
</feature>
<accession>A0ABQ1R8S0</accession>
<dbReference type="RefSeq" id="WP_099034827.1">
    <property type="nucleotide sequence ID" value="NZ_BMGJ01000004.1"/>
</dbReference>
<dbReference type="PANTHER" id="PTHR43135">
    <property type="entry name" value="ALPHA-D-RIBOSE 1-METHYLPHOSPHONATE 5-TRIPHOSPHATE DIPHOSPHATASE"/>
    <property type="match status" value="1"/>
</dbReference>